<dbReference type="Gene3D" id="3.40.50.1820">
    <property type="entry name" value="alpha/beta hydrolase"/>
    <property type="match status" value="1"/>
</dbReference>
<organism evidence="2 3">
    <name type="scientific">Nocardioides faecalis</name>
    <dbReference type="NCBI Taxonomy" id="2803858"/>
    <lineage>
        <taxon>Bacteria</taxon>
        <taxon>Bacillati</taxon>
        <taxon>Actinomycetota</taxon>
        <taxon>Actinomycetes</taxon>
        <taxon>Propionibacteriales</taxon>
        <taxon>Nocardioidaceae</taxon>
        <taxon>Nocardioides</taxon>
    </lineage>
</organism>
<keyword evidence="3" id="KW-1185">Reference proteome</keyword>
<dbReference type="InterPro" id="IPR050471">
    <property type="entry name" value="AB_hydrolase"/>
</dbReference>
<sequence length="300" mass="32363">MTTSDEAFAPLPSGVELCYQTFGEASGEPLLLVMGLGGPMTWWPDALCRMLAEAGFYVVRYDNRDIGRSSRMSGQVGVGTLARALLGRATSAPYSIDDLAQDALGLMDHLGLDSAHVVGVSMGGMVAQTMALTAPQRVRSLTSIMSTTGHRRVGWQSPALLTTLRASRGPGKQAYVERSVVVWGLIGSPGFRQPEEELRDRAGATWERGIDDAGVRRQALAVLTQPDRTPRLGSLQMPTLVMHGLDDRMVHVSGGRATARAIRGAELVVIPGWGHDLPEALYPTFVRWISRTAERALSAR</sequence>
<proteinExistence type="predicted"/>
<evidence type="ECO:0000259" key="1">
    <source>
        <dbReference type="Pfam" id="PF00561"/>
    </source>
</evidence>
<dbReference type="GO" id="GO:0046503">
    <property type="term" value="P:glycerolipid catabolic process"/>
    <property type="evidence" value="ECO:0007669"/>
    <property type="project" value="TreeGrafter"/>
</dbReference>
<dbReference type="PANTHER" id="PTHR43433:SF5">
    <property type="entry name" value="AB HYDROLASE-1 DOMAIN-CONTAINING PROTEIN"/>
    <property type="match status" value="1"/>
</dbReference>
<dbReference type="AlphaFoldDB" id="A0A939BYC0"/>
<dbReference type="EMBL" id="JAERTX010000005">
    <property type="protein sequence ID" value="MBM9459775.1"/>
    <property type="molecule type" value="Genomic_DNA"/>
</dbReference>
<dbReference type="PANTHER" id="PTHR43433">
    <property type="entry name" value="HYDROLASE, ALPHA/BETA FOLD FAMILY PROTEIN"/>
    <property type="match status" value="1"/>
</dbReference>
<dbReference type="RefSeq" id="WP_205291118.1">
    <property type="nucleotide sequence ID" value="NZ_CP074406.1"/>
</dbReference>
<dbReference type="SUPFAM" id="SSF53474">
    <property type="entry name" value="alpha/beta-Hydrolases"/>
    <property type="match status" value="1"/>
</dbReference>
<dbReference type="InterPro" id="IPR029058">
    <property type="entry name" value="AB_hydrolase_fold"/>
</dbReference>
<protein>
    <submittedName>
        <fullName evidence="2">Alpha/beta fold hydrolase</fullName>
    </submittedName>
</protein>
<keyword evidence="2" id="KW-0378">Hydrolase</keyword>
<dbReference type="Proteomes" id="UP000663791">
    <property type="component" value="Unassembled WGS sequence"/>
</dbReference>
<dbReference type="InterPro" id="IPR000073">
    <property type="entry name" value="AB_hydrolase_1"/>
</dbReference>
<name>A0A939BYC0_9ACTN</name>
<feature type="domain" description="AB hydrolase-1" evidence="1">
    <location>
        <begin position="29"/>
        <end position="277"/>
    </location>
</feature>
<evidence type="ECO:0000313" key="3">
    <source>
        <dbReference type="Proteomes" id="UP000663791"/>
    </source>
</evidence>
<evidence type="ECO:0000313" key="2">
    <source>
        <dbReference type="EMBL" id="MBM9459775.1"/>
    </source>
</evidence>
<dbReference type="GO" id="GO:0004806">
    <property type="term" value="F:triacylglycerol lipase activity"/>
    <property type="evidence" value="ECO:0007669"/>
    <property type="project" value="TreeGrafter"/>
</dbReference>
<comment type="caution">
    <text evidence="2">The sequence shown here is derived from an EMBL/GenBank/DDBJ whole genome shotgun (WGS) entry which is preliminary data.</text>
</comment>
<dbReference type="Pfam" id="PF00561">
    <property type="entry name" value="Abhydrolase_1"/>
    <property type="match status" value="1"/>
</dbReference>
<reference evidence="2" key="1">
    <citation type="submission" date="2021-01" db="EMBL/GenBank/DDBJ databases">
        <title>Novel species in genus Nocardioides.</title>
        <authorList>
            <person name="Zhang G."/>
        </authorList>
    </citation>
    <scope>NUCLEOTIDE SEQUENCE</scope>
    <source>
        <strain evidence="2">Zg-536</strain>
    </source>
</reference>
<gene>
    <name evidence="2" type="ORF">JK386_07650</name>
</gene>
<accession>A0A939BYC0</accession>